<dbReference type="InterPro" id="IPR037528">
    <property type="entry name" value="ArgB"/>
</dbReference>
<dbReference type="Gene3D" id="3.40.1160.10">
    <property type="entry name" value="Acetylglutamate kinase-like"/>
    <property type="match status" value="1"/>
</dbReference>
<evidence type="ECO:0000256" key="9">
    <source>
        <dbReference type="HAMAP-Rule" id="MF_00082"/>
    </source>
</evidence>
<dbReference type="EMBL" id="JAGGLD010000005">
    <property type="protein sequence ID" value="MBP2001760.1"/>
    <property type="molecule type" value="Genomic_DNA"/>
</dbReference>
<keyword evidence="9" id="KW-0963">Cytoplasm</keyword>
<evidence type="ECO:0000256" key="3">
    <source>
        <dbReference type="ARBA" id="ARBA00022605"/>
    </source>
</evidence>
<comment type="function">
    <text evidence="9">Catalyzes the ATP-dependent phosphorylation of N-acetyl-L-glutamate.</text>
</comment>
<keyword evidence="4 9" id="KW-0808">Transferase</keyword>
<evidence type="ECO:0000313" key="11">
    <source>
        <dbReference type="EMBL" id="MBP2001760.1"/>
    </source>
</evidence>
<reference evidence="11 12" key="1">
    <citation type="submission" date="2021-03" db="EMBL/GenBank/DDBJ databases">
        <title>Genomic Encyclopedia of Type Strains, Phase IV (KMG-IV): sequencing the most valuable type-strain genomes for metagenomic binning, comparative biology and taxonomic classification.</title>
        <authorList>
            <person name="Goeker M."/>
        </authorList>
    </citation>
    <scope>NUCLEOTIDE SEQUENCE [LARGE SCALE GENOMIC DNA]</scope>
    <source>
        <strain evidence="11 12">DSM 26806</strain>
    </source>
</reference>
<dbReference type="EC" id="2.7.2.8" evidence="9"/>
<feature type="domain" description="Aspartate/glutamate/uridylate kinase" evidence="10">
    <location>
        <begin position="37"/>
        <end position="272"/>
    </location>
</feature>
<dbReference type="HAMAP" id="MF_00082">
    <property type="entry name" value="ArgB"/>
    <property type="match status" value="1"/>
</dbReference>
<proteinExistence type="inferred from homology"/>
<keyword evidence="2 9" id="KW-0055">Arginine biosynthesis</keyword>
<evidence type="ECO:0000256" key="4">
    <source>
        <dbReference type="ARBA" id="ARBA00022679"/>
    </source>
</evidence>
<comment type="similarity">
    <text evidence="9">Belongs to the acetylglutamate kinase family. ArgB subfamily.</text>
</comment>
<feature type="binding site" evidence="9">
    <location>
        <position position="190"/>
    </location>
    <ligand>
        <name>substrate</name>
    </ligand>
</feature>
<keyword evidence="12" id="KW-1185">Reference proteome</keyword>
<feature type="binding site" evidence="9">
    <location>
        <position position="96"/>
    </location>
    <ligand>
        <name>substrate</name>
    </ligand>
</feature>
<comment type="pathway">
    <text evidence="1 9">Amino-acid biosynthesis; L-arginine biosynthesis; N(2)-acetyl-L-ornithine from L-glutamate: step 2/4.</text>
</comment>
<sequence length="300" mass="31778">MSIEPKSQPSRKEETILINMSLQGDPAELKSGFASRTFVMKCGGSTLNELPDSFFEDLIGLQKRGIQPVIVHGGGPAISENLGRLGIETQFVNGLRYTSEEVLDVVEMVLSGTINKQIVRRIQKLGGQALGLSGVDGFLIQARPVANSVEVGLVGEVTDVKSSIIQGVVELGYMPIIAPVGVDAAGQRYNINADTAAGAVASKLGVQQMVVVTDVPGIMTTIGGTKKVLSTVTVQQIEDMIHTGEIYGGMIPKVRAAIACIHGKVNEVIIVNGSEPNVLSRVMDGEAIGTRIVRMNSSRK</sequence>
<keyword evidence="6 9" id="KW-0418">Kinase</keyword>
<feature type="site" description="Transition state stabilizer" evidence="9">
    <location>
        <position position="41"/>
    </location>
</feature>
<evidence type="ECO:0000256" key="1">
    <source>
        <dbReference type="ARBA" id="ARBA00004828"/>
    </source>
</evidence>
<evidence type="ECO:0000256" key="7">
    <source>
        <dbReference type="ARBA" id="ARBA00022840"/>
    </source>
</evidence>
<dbReference type="PIRSF" id="PIRSF000728">
    <property type="entry name" value="NAGK"/>
    <property type="match status" value="1"/>
</dbReference>
<keyword evidence="3 9" id="KW-0028">Amino-acid biosynthesis</keyword>
<dbReference type="CDD" id="cd04238">
    <property type="entry name" value="AAK_NAGK-like"/>
    <property type="match status" value="1"/>
</dbReference>
<dbReference type="Pfam" id="PF00696">
    <property type="entry name" value="AA_kinase"/>
    <property type="match status" value="1"/>
</dbReference>
<comment type="catalytic activity">
    <reaction evidence="8 9">
        <text>N-acetyl-L-glutamate + ATP = N-acetyl-L-glutamyl 5-phosphate + ADP</text>
        <dbReference type="Rhea" id="RHEA:14629"/>
        <dbReference type="ChEBI" id="CHEBI:30616"/>
        <dbReference type="ChEBI" id="CHEBI:44337"/>
        <dbReference type="ChEBI" id="CHEBI:57936"/>
        <dbReference type="ChEBI" id="CHEBI:456216"/>
        <dbReference type="EC" id="2.7.2.8"/>
    </reaction>
</comment>
<dbReference type="GO" id="GO:0003991">
    <property type="term" value="F:acetylglutamate kinase activity"/>
    <property type="evidence" value="ECO:0007669"/>
    <property type="project" value="UniProtKB-EC"/>
</dbReference>
<evidence type="ECO:0000256" key="6">
    <source>
        <dbReference type="ARBA" id="ARBA00022777"/>
    </source>
</evidence>
<comment type="caution">
    <text evidence="11">The sequence shown here is derived from an EMBL/GenBank/DDBJ whole genome shotgun (WGS) entry which is preliminary data.</text>
</comment>
<organism evidence="11 12">
    <name type="scientific">Paenibacillus shirakamiensis</name>
    <dbReference type="NCBI Taxonomy" id="1265935"/>
    <lineage>
        <taxon>Bacteria</taxon>
        <taxon>Bacillati</taxon>
        <taxon>Bacillota</taxon>
        <taxon>Bacilli</taxon>
        <taxon>Bacillales</taxon>
        <taxon>Paenibacillaceae</taxon>
        <taxon>Paenibacillus</taxon>
    </lineage>
</organism>
<name>A0ABS4JL05_9BACL</name>
<keyword evidence="5 9" id="KW-0547">Nucleotide-binding</keyword>
<dbReference type="SUPFAM" id="SSF53633">
    <property type="entry name" value="Carbamate kinase-like"/>
    <property type="match status" value="1"/>
</dbReference>
<dbReference type="PANTHER" id="PTHR23342:SF0">
    <property type="entry name" value="N-ACETYLGLUTAMATE SYNTHASE, MITOCHONDRIAL"/>
    <property type="match status" value="1"/>
</dbReference>
<dbReference type="InterPro" id="IPR004662">
    <property type="entry name" value="AcgluKinase_fam"/>
</dbReference>
<dbReference type="PANTHER" id="PTHR23342">
    <property type="entry name" value="N-ACETYLGLUTAMATE SYNTHASE"/>
    <property type="match status" value="1"/>
</dbReference>
<evidence type="ECO:0000256" key="8">
    <source>
        <dbReference type="ARBA" id="ARBA00048141"/>
    </source>
</evidence>
<dbReference type="InterPro" id="IPR036393">
    <property type="entry name" value="AceGlu_kinase-like_sf"/>
</dbReference>
<dbReference type="Proteomes" id="UP001519288">
    <property type="component" value="Unassembled WGS sequence"/>
</dbReference>
<evidence type="ECO:0000256" key="2">
    <source>
        <dbReference type="ARBA" id="ARBA00022571"/>
    </source>
</evidence>
<feature type="binding site" evidence="9">
    <location>
        <begin position="74"/>
        <end position="75"/>
    </location>
    <ligand>
        <name>substrate</name>
    </ligand>
</feature>
<keyword evidence="7 9" id="KW-0067">ATP-binding</keyword>
<gene>
    <name evidence="9" type="primary">argB</name>
    <name evidence="11" type="ORF">J2Z69_002816</name>
</gene>
<feature type="site" description="Transition state stabilizer" evidence="9">
    <location>
        <position position="253"/>
    </location>
</feature>
<protein>
    <recommendedName>
        <fullName evidence="9">Acetylglutamate kinase</fullName>
        <ecNumber evidence="9">2.7.2.8</ecNumber>
    </recommendedName>
    <alternativeName>
        <fullName evidence="9">N-acetyl-L-glutamate 5-phosphotransferase</fullName>
    </alternativeName>
    <alternativeName>
        <fullName evidence="9">NAG kinase</fullName>
        <shortName evidence="9">NAGK</shortName>
    </alternativeName>
</protein>
<dbReference type="NCBIfam" id="TIGR00761">
    <property type="entry name" value="argB"/>
    <property type="match status" value="1"/>
</dbReference>
<evidence type="ECO:0000313" key="12">
    <source>
        <dbReference type="Proteomes" id="UP001519288"/>
    </source>
</evidence>
<comment type="subcellular location">
    <subcellularLocation>
        <location evidence="9">Cytoplasm</location>
    </subcellularLocation>
</comment>
<evidence type="ECO:0000256" key="5">
    <source>
        <dbReference type="ARBA" id="ARBA00022741"/>
    </source>
</evidence>
<evidence type="ECO:0000259" key="10">
    <source>
        <dbReference type="Pfam" id="PF00696"/>
    </source>
</evidence>
<accession>A0ABS4JL05</accession>
<dbReference type="InterPro" id="IPR001048">
    <property type="entry name" value="Asp/Glu/Uridylate_kinase"/>
</dbReference>